<protein>
    <recommendedName>
        <fullName evidence="6">Exodeoxyribonuclease 7 small subunit</fullName>
        <ecNumber evidence="6">3.1.11.6</ecNumber>
    </recommendedName>
    <alternativeName>
        <fullName evidence="6">Exodeoxyribonuclease VII small subunit</fullName>
        <shortName evidence="6">Exonuclease VII small subunit</shortName>
    </alternativeName>
</protein>
<dbReference type="AlphaFoldDB" id="A0A927IHW3"/>
<comment type="caution">
    <text evidence="8">The sequence shown here is derived from an EMBL/GenBank/DDBJ whole genome shotgun (WGS) entry which is preliminary data.</text>
</comment>
<accession>A0A927IHW3</accession>
<comment type="subunit">
    <text evidence="6">Heterooligomer composed of large and small subunits.</text>
</comment>
<evidence type="ECO:0000256" key="3">
    <source>
        <dbReference type="ARBA" id="ARBA00022722"/>
    </source>
</evidence>
<comment type="similarity">
    <text evidence="1 6">Belongs to the XseB family.</text>
</comment>
<dbReference type="InterPro" id="IPR003761">
    <property type="entry name" value="Exonuc_VII_S"/>
</dbReference>
<keyword evidence="3 6" id="KW-0540">Nuclease</keyword>
<evidence type="ECO:0000256" key="4">
    <source>
        <dbReference type="ARBA" id="ARBA00022801"/>
    </source>
</evidence>
<dbReference type="GO" id="GO:0006308">
    <property type="term" value="P:DNA catabolic process"/>
    <property type="evidence" value="ECO:0007669"/>
    <property type="project" value="UniProtKB-UniRule"/>
</dbReference>
<keyword evidence="4 6" id="KW-0378">Hydrolase</keyword>
<dbReference type="Proteomes" id="UP000622317">
    <property type="component" value="Unassembled WGS sequence"/>
</dbReference>
<dbReference type="InterPro" id="IPR037004">
    <property type="entry name" value="Exonuc_VII_ssu_sf"/>
</dbReference>
<dbReference type="NCBIfam" id="TIGR01280">
    <property type="entry name" value="xseB"/>
    <property type="match status" value="1"/>
</dbReference>
<evidence type="ECO:0000256" key="2">
    <source>
        <dbReference type="ARBA" id="ARBA00022490"/>
    </source>
</evidence>
<dbReference type="GO" id="GO:0005829">
    <property type="term" value="C:cytosol"/>
    <property type="evidence" value="ECO:0007669"/>
    <property type="project" value="TreeGrafter"/>
</dbReference>
<keyword evidence="9" id="KW-1185">Reference proteome</keyword>
<feature type="coiled-coil region" evidence="7">
    <location>
        <begin position="9"/>
        <end position="67"/>
    </location>
</feature>
<dbReference type="PANTHER" id="PTHR34137">
    <property type="entry name" value="EXODEOXYRIBONUCLEASE 7 SMALL SUBUNIT"/>
    <property type="match status" value="1"/>
</dbReference>
<evidence type="ECO:0000256" key="7">
    <source>
        <dbReference type="SAM" id="Coils"/>
    </source>
</evidence>
<dbReference type="EMBL" id="JACYFG010000022">
    <property type="protein sequence ID" value="MBD5779880.1"/>
    <property type="molecule type" value="Genomic_DNA"/>
</dbReference>
<comment type="catalytic activity">
    <reaction evidence="6">
        <text>Exonucleolytic cleavage in either 5'- to 3'- or 3'- to 5'-direction to yield nucleoside 5'-phosphates.</text>
        <dbReference type="EC" id="3.1.11.6"/>
    </reaction>
</comment>
<gene>
    <name evidence="6 8" type="primary">xseB</name>
    <name evidence="8" type="ORF">IEN85_10310</name>
</gene>
<dbReference type="HAMAP" id="MF_00337">
    <property type="entry name" value="Exonuc_7_S"/>
    <property type="match status" value="1"/>
</dbReference>
<reference evidence="8" key="1">
    <citation type="submission" date="2020-09" db="EMBL/GenBank/DDBJ databases">
        <title>Pelagicoccus enzymogenes sp. nov. with an EPS production, isolated from marine sediment.</title>
        <authorList>
            <person name="Feng X."/>
        </authorList>
    </citation>
    <scope>NUCLEOTIDE SEQUENCE</scope>
    <source>
        <strain evidence="8">NFK12</strain>
    </source>
</reference>
<evidence type="ECO:0000256" key="1">
    <source>
        <dbReference type="ARBA" id="ARBA00009998"/>
    </source>
</evidence>
<dbReference type="GO" id="GO:0008855">
    <property type="term" value="F:exodeoxyribonuclease VII activity"/>
    <property type="evidence" value="ECO:0007669"/>
    <property type="project" value="UniProtKB-UniRule"/>
</dbReference>
<evidence type="ECO:0000256" key="6">
    <source>
        <dbReference type="HAMAP-Rule" id="MF_00337"/>
    </source>
</evidence>
<proteinExistence type="inferred from homology"/>
<dbReference type="PANTHER" id="PTHR34137:SF1">
    <property type="entry name" value="EXODEOXYRIBONUCLEASE 7 SMALL SUBUNIT"/>
    <property type="match status" value="1"/>
</dbReference>
<dbReference type="GO" id="GO:0009318">
    <property type="term" value="C:exodeoxyribonuclease VII complex"/>
    <property type="evidence" value="ECO:0007669"/>
    <property type="project" value="UniProtKB-UniRule"/>
</dbReference>
<evidence type="ECO:0000313" key="9">
    <source>
        <dbReference type="Proteomes" id="UP000622317"/>
    </source>
</evidence>
<sequence length="81" mass="9251">MSAKKQDMIKTFEEGLEKLETIVSEMEDSKLPLETLITHYEKGNKLLAQCDLKLKEAEKKIEILKAKAESGAHFEELEAEQ</sequence>
<evidence type="ECO:0000256" key="5">
    <source>
        <dbReference type="ARBA" id="ARBA00022839"/>
    </source>
</evidence>
<keyword evidence="2 6" id="KW-0963">Cytoplasm</keyword>
<dbReference type="SUPFAM" id="SSF116842">
    <property type="entry name" value="XseB-like"/>
    <property type="match status" value="1"/>
</dbReference>
<evidence type="ECO:0000313" key="8">
    <source>
        <dbReference type="EMBL" id="MBD5779880.1"/>
    </source>
</evidence>
<keyword evidence="7" id="KW-0175">Coiled coil</keyword>
<dbReference type="EC" id="3.1.11.6" evidence="6"/>
<dbReference type="RefSeq" id="WP_191617009.1">
    <property type="nucleotide sequence ID" value="NZ_JACYFG010000022.1"/>
</dbReference>
<dbReference type="Gene3D" id="1.10.287.1040">
    <property type="entry name" value="Exonuclease VII, small subunit"/>
    <property type="match status" value="1"/>
</dbReference>
<comment type="function">
    <text evidence="6">Bidirectionally degrades single-stranded DNA into large acid-insoluble oligonucleotides, which are then degraded further into small acid-soluble oligonucleotides.</text>
</comment>
<dbReference type="PIRSF" id="PIRSF006488">
    <property type="entry name" value="Exonuc_VII_S"/>
    <property type="match status" value="1"/>
</dbReference>
<dbReference type="Pfam" id="PF02609">
    <property type="entry name" value="Exonuc_VII_S"/>
    <property type="match status" value="1"/>
</dbReference>
<name>A0A927IHW3_9BACT</name>
<comment type="subcellular location">
    <subcellularLocation>
        <location evidence="6">Cytoplasm</location>
    </subcellularLocation>
</comment>
<keyword evidence="5 6" id="KW-0269">Exonuclease</keyword>
<organism evidence="8 9">
    <name type="scientific">Pelagicoccus enzymogenes</name>
    <dbReference type="NCBI Taxonomy" id="2773457"/>
    <lineage>
        <taxon>Bacteria</taxon>
        <taxon>Pseudomonadati</taxon>
        <taxon>Verrucomicrobiota</taxon>
        <taxon>Opitutia</taxon>
        <taxon>Puniceicoccales</taxon>
        <taxon>Pelagicoccaceae</taxon>
        <taxon>Pelagicoccus</taxon>
    </lineage>
</organism>